<reference evidence="1 2" key="1">
    <citation type="submission" date="2015-09" db="EMBL/GenBank/DDBJ databases">
        <title>Genome announcement of multiple Pseudomonas syringae strains.</title>
        <authorList>
            <person name="Thakur S."/>
            <person name="Wang P.W."/>
            <person name="Gong Y."/>
            <person name="Weir B.S."/>
            <person name="Guttman D.S."/>
        </authorList>
    </citation>
    <scope>NUCLEOTIDE SEQUENCE [LARGE SCALE GENOMIC DNA]</scope>
    <source>
        <strain evidence="1 2">ICMP16929</strain>
    </source>
</reference>
<comment type="caution">
    <text evidence="1">The sequence shown here is derived from an EMBL/GenBank/DDBJ whole genome shotgun (WGS) entry which is preliminary data.</text>
</comment>
<evidence type="ECO:0000313" key="1">
    <source>
        <dbReference type="EMBL" id="KPY88197.1"/>
    </source>
</evidence>
<proteinExistence type="predicted"/>
<sequence>MLVATAHFPNTHVAVVPVFAHIIDLAHNVLPAVMGDRVAVLVGQVHGVHQFAVDIQLNLLVRLVADPHRLRAAVTGQVIEVLLGQFCVAVKGIQNAELLGLLAAVVQSPAHPAHEGIGLIGVTQAHERVHGE</sequence>
<dbReference type="Proteomes" id="UP000050384">
    <property type="component" value="Unassembled WGS sequence"/>
</dbReference>
<dbReference type="EMBL" id="LJRI01000823">
    <property type="protein sequence ID" value="KPY88197.1"/>
    <property type="molecule type" value="Genomic_DNA"/>
</dbReference>
<name>A0A0Q0BFY9_PSESX</name>
<gene>
    <name evidence="1" type="ORF">ALO94_200379</name>
</gene>
<organism evidence="1 2">
    <name type="scientific">Pseudomonas syringae pv. spinaceae</name>
    <dbReference type="NCBI Taxonomy" id="264459"/>
    <lineage>
        <taxon>Bacteria</taxon>
        <taxon>Pseudomonadati</taxon>
        <taxon>Pseudomonadota</taxon>
        <taxon>Gammaproteobacteria</taxon>
        <taxon>Pseudomonadales</taxon>
        <taxon>Pseudomonadaceae</taxon>
        <taxon>Pseudomonas</taxon>
        <taxon>Pseudomonas syringae</taxon>
    </lineage>
</organism>
<protein>
    <submittedName>
        <fullName evidence="1">Uncharacterized protein</fullName>
    </submittedName>
</protein>
<accession>A0A0Q0BFY9</accession>
<evidence type="ECO:0000313" key="2">
    <source>
        <dbReference type="Proteomes" id="UP000050384"/>
    </source>
</evidence>
<dbReference type="AlphaFoldDB" id="A0A0Q0BFY9"/>